<proteinExistence type="predicted"/>
<comment type="caution">
    <text evidence="2">The sequence shown here is derived from an EMBL/GenBank/DDBJ whole genome shotgun (WGS) entry which is preliminary data.</text>
</comment>
<evidence type="ECO:0000256" key="1">
    <source>
        <dbReference type="SAM" id="Phobius"/>
    </source>
</evidence>
<dbReference type="EMBL" id="JAGRRH010000013">
    <property type="protein sequence ID" value="KAG7361373.1"/>
    <property type="molecule type" value="Genomic_DNA"/>
</dbReference>
<feature type="transmembrane region" description="Helical" evidence="1">
    <location>
        <begin position="194"/>
        <end position="217"/>
    </location>
</feature>
<reference evidence="2" key="1">
    <citation type="journal article" date="2021" name="Sci. Rep.">
        <title>Diploid genomic architecture of Nitzschia inconspicua, an elite biomass production diatom.</title>
        <authorList>
            <person name="Oliver A."/>
            <person name="Podell S."/>
            <person name="Pinowska A."/>
            <person name="Traller J.C."/>
            <person name="Smith S.R."/>
            <person name="McClure R."/>
            <person name="Beliaev A."/>
            <person name="Bohutskyi P."/>
            <person name="Hill E.A."/>
            <person name="Rabines A."/>
            <person name="Zheng H."/>
            <person name="Allen L.Z."/>
            <person name="Kuo A."/>
            <person name="Grigoriev I.V."/>
            <person name="Allen A.E."/>
            <person name="Hazlebeck D."/>
            <person name="Allen E.E."/>
        </authorList>
    </citation>
    <scope>NUCLEOTIDE SEQUENCE</scope>
    <source>
        <strain evidence="2">Hildebrandi</strain>
    </source>
</reference>
<keyword evidence="1" id="KW-0812">Transmembrane</keyword>
<reference evidence="2" key="2">
    <citation type="submission" date="2021-04" db="EMBL/GenBank/DDBJ databases">
        <authorList>
            <person name="Podell S."/>
        </authorList>
    </citation>
    <scope>NUCLEOTIDE SEQUENCE</scope>
    <source>
        <strain evidence="2">Hildebrandi</strain>
    </source>
</reference>
<keyword evidence="1" id="KW-0472">Membrane</keyword>
<accession>A0A9K3LG20</accession>
<dbReference type="Proteomes" id="UP000693970">
    <property type="component" value="Unassembled WGS sequence"/>
</dbReference>
<evidence type="ECO:0000313" key="3">
    <source>
        <dbReference type="Proteomes" id="UP000693970"/>
    </source>
</evidence>
<feature type="transmembrane region" description="Helical" evidence="1">
    <location>
        <begin position="95"/>
        <end position="120"/>
    </location>
</feature>
<evidence type="ECO:0000313" key="2">
    <source>
        <dbReference type="EMBL" id="KAG7361373.1"/>
    </source>
</evidence>
<gene>
    <name evidence="2" type="ORF">IV203_036473</name>
</gene>
<keyword evidence="1" id="KW-1133">Transmembrane helix</keyword>
<feature type="transmembrane region" description="Helical" evidence="1">
    <location>
        <begin position="23"/>
        <end position="48"/>
    </location>
</feature>
<dbReference type="OrthoDB" id="43967at2759"/>
<dbReference type="AlphaFoldDB" id="A0A9K3LG20"/>
<name>A0A9K3LG20_9STRA</name>
<protein>
    <submittedName>
        <fullName evidence="2">Uncharacterized protein</fullName>
    </submittedName>
</protein>
<sequence>MATSSSSSNSTSFCGDRISSRRALLASLWSVVSLLTVISFLTAFIFAISAQNNDEEDDYGNGRYNNYYNNNNNNNAGASQDEERNDPEVAVTSRALAFSALWTGVMAALLSVFGTVILGWQSPTGQYYTCCSSSVHRTTPLGLGSFIGALLMFANLTLICSVLFGEFEIRDSREGEEKQAADQLYGKRGSRLSMAFSILCVVLTLIYAGFAALTFAYSNCVIDEYIMDEREEQLMLSTRNKTVVHFNTAYDGYIGERFDVGRPTGFVSPSGAEATLT</sequence>
<organism evidence="2 3">
    <name type="scientific">Nitzschia inconspicua</name>
    <dbReference type="NCBI Taxonomy" id="303405"/>
    <lineage>
        <taxon>Eukaryota</taxon>
        <taxon>Sar</taxon>
        <taxon>Stramenopiles</taxon>
        <taxon>Ochrophyta</taxon>
        <taxon>Bacillariophyta</taxon>
        <taxon>Bacillariophyceae</taxon>
        <taxon>Bacillariophycidae</taxon>
        <taxon>Bacillariales</taxon>
        <taxon>Bacillariaceae</taxon>
        <taxon>Nitzschia</taxon>
    </lineage>
</organism>
<keyword evidence="3" id="KW-1185">Reference proteome</keyword>
<feature type="transmembrane region" description="Helical" evidence="1">
    <location>
        <begin position="141"/>
        <end position="164"/>
    </location>
</feature>